<dbReference type="RefSeq" id="WP_104436586.1">
    <property type="nucleotide sequence ID" value="NZ_PTJA01000004.1"/>
</dbReference>
<dbReference type="GO" id="GO:0051536">
    <property type="term" value="F:iron-sulfur cluster binding"/>
    <property type="evidence" value="ECO:0007669"/>
    <property type="project" value="UniProtKB-KW"/>
</dbReference>
<dbReference type="InterPro" id="IPR017896">
    <property type="entry name" value="4Fe4S_Fe-S-bd"/>
</dbReference>
<keyword evidence="3" id="KW-0411">Iron-sulfur</keyword>
<dbReference type="InterPro" id="IPR029039">
    <property type="entry name" value="Flavoprotein-like_sf"/>
</dbReference>
<dbReference type="Pfam" id="PF12724">
    <property type="entry name" value="Flavodoxin_5"/>
    <property type="match status" value="1"/>
</dbReference>
<dbReference type="NCBIfam" id="NF038196">
    <property type="entry name" value="ferrodoxin_EFR1"/>
    <property type="match status" value="1"/>
</dbReference>
<dbReference type="AlphaFoldDB" id="A0A2S6HUN1"/>
<proteinExistence type="predicted"/>
<dbReference type="Gene3D" id="3.30.70.20">
    <property type="match status" value="1"/>
</dbReference>
<evidence type="ECO:0000256" key="1">
    <source>
        <dbReference type="ARBA" id="ARBA00022723"/>
    </source>
</evidence>
<evidence type="ECO:0000313" key="6">
    <source>
        <dbReference type="Proteomes" id="UP000237749"/>
    </source>
</evidence>
<keyword evidence="2" id="KW-0408">Iron</keyword>
<evidence type="ECO:0000313" key="5">
    <source>
        <dbReference type="EMBL" id="PPK81496.1"/>
    </source>
</evidence>
<evidence type="ECO:0000259" key="4">
    <source>
        <dbReference type="PROSITE" id="PS51379"/>
    </source>
</evidence>
<comment type="caution">
    <text evidence="5">The sequence shown here is derived from an EMBL/GenBank/DDBJ whole genome shotgun (WGS) entry which is preliminary data.</text>
</comment>
<sequence>MSTIIYYFTGTGNSLYCARRIGDLLGDTTLVPIEGEGEKIAPLRADNIGLVFPVYAFGLPGVVKQFIKHLSPDNKGKYFFTVATNGGRVAGTLVLTRRMLGTKGIKLSAGYSVIMPTNMILLHETNEEKKKILFDSMEKKVREIVSAVKFHEYHAVETGTMSDRILRTGMLYRSALPFIKKMDHKFKADQGCIGCGLCSQVCPVHNIEIKNGIPSWNHQCEMCLSCLNLCPRQAVQYGNMSEGKQRYKNPYIEVKDLIRR</sequence>
<dbReference type="InterPro" id="IPR026816">
    <property type="entry name" value="Flavodoxin_dom"/>
</dbReference>
<gene>
    <name evidence="5" type="ORF">BXY41_104299</name>
</gene>
<dbReference type="SUPFAM" id="SSF52218">
    <property type="entry name" value="Flavoproteins"/>
    <property type="match status" value="1"/>
</dbReference>
<organism evidence="5 6">
    <name type="scientific">Lacrimispora xylanisolvens</name>
    <dbReference type="NCBI Taxonomy" id="384636"/>
    <lineage>
        <taxon>Bacteria</taxon>
        <taxon>Bacillati</taxon>
        <taxon>Bacillota</taxon>
        <taxon>Clostridia</taxon>
        <taxon>Lachnospirales</taxon>
        <taxon>Lachnospiraceae</taxon>
        <taxon>Lacrimispora</taxon>
    </lineage>
</organism>
<dbReference type="SUPFAM" id="SSF54862">
    <property type="entry name" value="4Fe-4S ferredoxins"/>
    <property type="match status" value="1"/>
</dbReference>
<evidence type="ECO:0000256" key="2">
    <source>
        <dbReference type="ARBA" id="ARBA00023004"/>
    </source>
</evidence>
<dbReference type="Proteomes" id="UP000237749">
    <property type="component" value="Unassembled WGS sequence"/>
</dbReference>
<dbReference type="EMBL" id="PTJA01000004">
    <property type="protein sequence ID" value="PPK81496.1"/>
    <property type="molecule type" value="Genomic_DNA"/>
</dbReference>
<name>A0A2S6HUN1_9FIRM</name>
<dbReference type="Gene3D" id="3.40.50.360">
    <property type="match status" value="1"/>
</dbReference>
<keyword evidence="6" id="KW-1185">Reference proteome</keyword>
<dbReference type="InterPro" id="IPR047964">
    <property type="entry name" value="EFR1-like"/>
</dbReference>
<dbReference type="PROSITE" id="PS00198">
    <property type="entry name" value="4FE4S_FER_1"/>
    <property type="match status" value="2"/>
</dbReference>
<feature type="domain" description="4Fe-4S ferredoxin-type" evidence="4">
    <location>
        <begin position="182"/>
        <end position="212"/>
    </location>
</feature>
<dbReference type="GO" id="GO:0046872">
    <property type="term" value="F:metal ion binding"/>
    <property type="evidence" value="ECO:0007669"/>
    <property type="project" value="UniProtKB-KW"/>
</dbReference>
<dbReference type="PROSITE" id="PS51379">
    <property type="entry name" value="4FE4S_FER_2"/>
    <property type="match status" value="1"/>
</dbReference>
<dbReference type="Pfam" id="PF13746">
    <property type="entry name" value="Fer4_18"/>
    <property type="match status" value="1"/>
</dbReference>
<protein>
    <submittedName>
        <fullName evidence="5">4Fe-4S dicluster protein</fullName>
    </submittedName>
</protein>
<reference evidence="5 6" key="1">
    <citation type="submission" date="2018-02" db="EMBL/GenBank/DDBJ databases">
        <title>Genomic Encyclopedia of Archaeal and Bacterial Type Strains, Phase II (KMG-II): from individual species to whole genera.</title>
        <authorList>
            <person name="Goeker M."/>
        </authorList>
    </citation>
    <scope>NUCLEOTIDE SEQUENCE [LARGE SCALE GENOMIC DNA]</scope>
    <source>
        <strain evidence="5 6">DSM 3808</strain>
    </source>
</reference>
<evidence type="ECO:0000256" key="3">
    <source>
        <dbReference type="ARBA" id="ARBA00023014"/>
    </source>
</evidence>
<accession>A0A2S6HUN1</accession>
<dbReference type="InterPro" id="IPR017900">
    <property type="entry name" value="4Fe4S_Fe_S_CS"/>
</dbReference>
<keyword evidence="1" id="KW-0479">Metal-binding</keyword>